<evidence type="ECO:0000313" key="3">
    <source>
        <dbReference type="Proteomes" id="UP000183994"/>
    </source>
</evidence>
<keyword evidence="3" id="KW-1185">Reference proteome</keyword>
<dbReference type="STRING" id="1121393.SAMN02745216_04801"/>
<dbReference type="AlphaFoldDB" id="A0A1M6YPK9"/>
<dbReference type="GO" id="GO:0031419">
    <property type="term" value="F:cobalamin binding"/>
    <property type="evidence" value="ECO:0007669"/>
    <property type="project" value="InterPro"/>
</dbReference>
<reference evidence="3" key="1">
    <citation type="submission" date="2016-11" db="EMBL/GenBank/DDBJ databases">
        <authorList>
            <person name="Varghese N."/>
            <person name="Submissions S."/>
        </authorList>
    </citation>
    <scope>NUCLEOTIDE SEQUENCE [LARGE SCALE GENOMIC DNA]</scope>
    <source>
        <strain evidence="3">DSM 16219</strain>
    </source>
</reference>
<feature type="domain" description="B12-binding" evidence="1">
    <location>
        <begin position="90"/>
        <end position="207"/>
    </location>
</feature>
<proteinExistence type="predicted"/>
<dbReference type="InterPro" id="IPR003759">
    <property type="entry name" value="Cbl-bd_cap"/>
</dbReference>
<evidence type="ECO:0000259" key="1">
    <source>
        <dbReference type="PROSITE" id="PS51332"/>
    </source>
</evidence>
<dbReference type="InterPro" id="IPR036594">
    <property type="entry name" value="Meth_synthase_dom"/>
</dbReference>
<dbReference type="Proteomes" id="UP000183994">
    <property type="component" value="Unassembled WGS sequence"/>
</dbReference>
<name>A0A1M6YPK9_9BACT</name>
<sequence>MITEDLYNDYFNHLLGGRRSECSRIVQDLLDQRIDIKELYVDLFQKSLYETGHLWETNKISVAREHLVTAITENLLNLVYPRLFHEEKNDKKAVISCTANEFHQIGGKMAADILETHGWNSYFLGANTPLDHMLAFIDEVKPDLVGMSLSVYFNMPSLIQGIEAVKAEFGSLDIAVGGQGLNWGGTEKIKKYANTFCVFSLAELEKI</sequence>
<dbReference type="Pfam" id="PF02607">
    <property type="entry name" value="B12-binding_2"/>
    <property type="match status" value="1"/>
</dbReference>
<dbReference type="Gene3D" id="1.10.1240.10">
    <property type="entry name" value="Methionine synthase domain"/>
    <property type="match status" value="1"/>
</dbReference>
<dbReference type="EMBL" id="FQZU01000052">
    <property type="protein sequence ID" value="SHL20033.1"/>
    <property type="molecule type" value="Genomic_DNA"/>
</dbReference>
<organism evidence="2 3">
    <name type="scientific">Desulfatibacillum alkenivorans DSM 16219</name>
    <dbReference type="NCBI Taxonomy" id="1121393"/>
    <lineage>
        <taxon>Bacteria</taxon>
        <taxon>Pseudomonadati</taxon>
        <taxon>Thermodesulfobacteriota</taxon>
        <taxon>Desulfobacteria</taxon>
        <taxon>Desulfobacterales</taxon>
        <taxon>Desulfatibacillaceae</taxon>
        <taxon>Desulfatibacillum</taxon>
    </lineage>
</organism>
<dbReference type="Pfam" id="PF02310">
    <property type="entry name" value="B12-binding"/>
    <property type="match status" value="1"/>
</dbReference>
<dbReference type="SUPFAM" id="SSF52242">
    <property type="entry name" value="Cobalamin (vitamin B12)-binding domain"/>
    <property type="match status" value="1"/>
</dbReference>
<evidence type="ECO:0000313" key="2">
    <source>
        <dbReference type="EMBL" id="SHL20033.1"/>
    </source>
</evidence>
<dbReference type="GO" id="GO:0046872">
    <property type="term" value="F:metal ion binding"/>
    <property type="evidence" value="ECO:0007669"/>
    <property type="project" value="InterPro"/>
</dbReference>
<dbReference type="Gene3D" id="3.40.50.280">
    <property type="entry name" value="Cobalamin-binding domain"/>
    <property type="match status" value="1"/>
</dbReference>
<dbReference type="InterPro" id="IPR036724">
    <property type="entry name" value="Cobalamin-bd_sf"/>
</dbReference>
<accession>A0A1M6YPK9</accession>
<dbReference type="PROSITE" id="PS51332">
    <property type="entry name" value="B12_BINDING"/>
    <property type="match status" value="1"/>
</dbReference>
<gene>
    <name evidence="2" type="ORF">SAMN02745216_04801</name>
</gene>
<dbReference type="InterPro" id="IPR006158">
    <property type="entry name" value="Cobalamin-bd"/>
</dbReference>
<protein>
    <submittedName>
        <fullName evidence="2">Methanogenic corrinoid protein MtbC1</fullName>
    </submittedName>
</protein>
<dbReference type="OrthoDB" id="5498228at2"/>